<dbReference type="AlphaFoldDB" id="A0A0C9VX58"/>
<feature type="compositionally biased region" description="Acidic residues" evidence="1">
    <location>
        <begin position="179"/>
        <end position="188"/>
    </location>
</feature>
<protein>
    <recommendedName>
        <fullName evidence="2">DUF6532 domain-containing protein</fullName>
    </recommendedName>
</protein>
<dbReference type="HOGENOM" id="CLU_358693_0_0_1"/>
<evidence type="ECO:0000259" key="2">
    <source>
        <dbReference type="Pfam" id="PF20149"/>
    </source>
</evidence>
<proteinExistence type="predicted"/>
<evidence type="ECO:0000313" key="4">
    <source>
        <dbReference type="Proteomes" id="UP000054279"/>
    </source>
</evidence>
<organism evidence="3 4">
    <name type="scientific">Sphaerobolus stellatus (strain SS14)</name>
    <dbReference type="NCBI Taxonomy" id="990650"/>
    <lineage>
        <taxon>Eukaryota</taxon>
        <taxon>Fungi</taxon>
        <taxon>Dikarya</taxon>
        <taxon>Basidiomycota</taxon>
        <taxon>Agaricomycotina</taxon>
        <taxon>Agaricomycetes</taxon>
        <taxon>Phallomycetidae</taxon>
        <taxon>Geastrales</taxon>
        <taxon>Sphaerobolaceae</taxon>
        <taxon>Sphaerobolus</taxon>
    </lineage>
</organism>
<evidence type="ECO:0000256" key="1">
    <source>
        <dbReference type="SAM" id="MobiDB-lite"/>
    </source>
</evidence>
<feature type="compositionally biased region" description="Low complexity" evidence="1">
    <location>
        <begin position="60"/>
        <end position="81"/>
    </location>
</feature>
<dbReference type="Proteomes" id="UP000054279">
    <property type="component" value="Unassembled WGS sequence"/>
</dbReference>
<sequence>MAPPGITTRTCGKVQAEAAATSAKKDNALLLAKTTCSNSTASMCQSQTKEVAKASKPAVKSIPKPTPKSTTKPATLASKPAAKPPKPKQTPSQCSTIPPTPTQPLTTAVVADNNFNVGSDTDKINDMQPSTQDVLIVDSDVDAVEDQDELSSLVESDQDDNYIPEEEAPLEQEDKGAGGEEEQVEENEPGVAKDGMDVDDIANIQLLEQQLAATKERMNNKRKHNVSTPTPATSQATMDDMIQAEHDVLDAHLKKKQKTSKTGLPSIDSIWVIHEHQATKGGYASTSAKNLRNMTLSHPSTNPAPTTVCRQSSLRTTAISRLISGSNISIVPSESGPSGTGSTGNTKDDQLSHYLGLKLTVITQTDSEALNQQLIPAIEKLLQHHISRARNHWKEAVKEIVENYYELSGYTAEIQEHVEYLTDKYHWTYGLLKLDVDGNEHCLHPFGHPAISSLIQKIAFDMKDGAAWLQSSVLELMPFATIALASVTLLNTIQEYSKGVHQKVSMEGAPMPLILCPPSNSTYPLPSMDNLLKGVTIEAKRLLGLPSCIGLKPHYMILSVNGILKTTNKISKKDGGVKWDQKLSFDMEITDSSEETDQDILTSVGCALLTNPPLILNDINEDHCLKVTQKSEGLFQWASVVCQIVQEAAEEVKVPAYVLEQVLSSGYDLYSLYKTAHNTRFKSIKDHIFNKQFKTGLGFVLTIYKPLSRSALSILWKLAYDENGPTNSMDSILPHLAALFNGTSDNGIGVSPIDTSVQDFFASHTDAEDFYININHYHLKL</sequence>
<keyword evidence="4" id="KW-1185">Reference proteome</keyword>
<feature type="region of interest" description="Disordered" evidence="1">
    <location>
        <begin position="49"/>
        <end position="107"/>
    </location>
</feature>
<name>A0A0C9VX58_SPHS4</name>
<reference evidence="3 4" key="1">
    <citation type="submission" date="2014-06" db="EMBL/GenBank/DDBJ databases">
        <title>Evolutionary Origins and Diversification of the Mycorrhizal Mutualists.</title>
        <authorList>
            <consortium name="DOE Joint Genome Institute"/>
            <consortium name="Mycorrhizal Genomics Consortium"/>
            <person name="Kohler A."/>
            <person name="Kuo A."/>
            <person name="Nagy L.G."/>
            <person name="Floudas D."/>
            <person name="Copeland A."/>
            <person name="Barry K.W."/>
            <person name="Cichocki N."/>
            <person name="Veneault-Fourrey C."/>
            <person name="LaButti K."/>
            <person name="Lindquist E.A."/>
            <person name="Lipzen A."/>
            <person name="Lundell T."/>
            <person name="Morin E."/>
            <person name="Murat C."/>
            <person name="Riley R."/>
            <person name="Ohm R."/>
            <person name="Sun H."/>
            <person name="Tunlid A."/>
            <person name="Henrissat B."/>
            <person name="Grigoriev I.V."/>
            <person name="Hibbett D.S."/>
            <person name="Martin F."/>
        </authorList>
    </citation>
    <scope>NUCLEOTIDE SEQUENCE [LARGE SCALE GENOMIC DNA]</scope>
    <source>
        <strain evidence="3 4">SS14</strain>
    </source>
</reference>
<feature type="region of interest" description="Disordered" evidence="1">
    <location>
        <begin position="167"/>
        <end position="195"/>
    </location>
</feature>
<dbReference type="InterPro" id="IPR045341">
    <property type="entry name" value="DUF6532"/>
</dbReference>
<accession>A0A0C9VX58</accession>
<feature type="domain" description="DUF6532" evidence="2">
    <location>
        <begin position="373"/>
        <end position="507"/>
    </location>
</feature>
<dbReference type="EMBL" id="KN837126">
    <property type="protein sequence ID" value="KIJ42961.1"/>
    <property type="molecule type" value="Genomic_DNA"/>
</dbReference>
<dbReference type="Pfam" id="PF20149">
    <property type="entry name" value="DUF6532"/>
    <property type="match status" value="1"/>
</dbReference>
<evidence type="ECO:0000313" key="3">
    <source>
        <dbReference type="EMBL" id="KIJ42961.1"/>
    </source>
</evidence>
<gene>
    <name evidence="3" type="ORF">M422DRAFT_253754</name>
</gene>